<feature type="domain" description="CFEM" evidence="6">
    <location>
        <begin position="5"/>
        <end position="116"/>
    </location>
</feature>
<evidence type="ECO:0000256" key="2">
    <source>
        <dbReference type="ARBA" id="ARBA00022525"/>
    </source>
</evidence>
<comment type="subcellular location">
    <subcellularLocation>
        <location evidence="1">Secreted</location>
    </subcellularLocation>
</comment>
<keyword evidence="2" id="KW-0964">Secreted</keyword>
<proteinExistence type="predicted"/>
<keyword evidence="3 5" id="KW-0732">Signal</keyword>
<dbReference type="Pfam" id="PF05730">
    <property type="entry name" value="CFEM"/>
    <property type="match status" value="1"/>
</dbReference>
<dbReference type="PROSITE" id="PS52012">
    <property type="entry name" value="CFEM"/>
    <property type="match status" value="1"/>
</dbReference>
<keyword evidence="8" id="KW-1185">Reference proteome</keyword>
<reference evidence="7 8" key="1">
    <citation type="journal article" date="2018" name="Evol. Lett.">
        <title>Horizontal gene cluster transfer increased hallucinogenic mushroom diversity.</title>
        <authorList>
            <person name="Reynolds H.T."/>
            <person name="Vijayakumar V."/>
            <person name="Gluck-Thaler E."/>
            <person name="Korotkin H.B."/>
            <person name="Matheny P.B."/>
            <person name="Slot J.C."/>
        </authorList>
    </citation>
    <scope>NUCLEOTIDE SEQUENCE [LARGE SCALE GENOMIC DNA]</scope>
    <source>
        <strain evidence="7 8">2629</strain>
    </source>
</reference>
<gene>
    <name evidence="7" type="ORF">CVT24_005536</name>
</gene>
<evidence type="ECO:0000256" key="3">
    <source>
        <dbReference type="ARBA" id="ARBA00022729"/>
    </source>
</evidence>
<evidence type="ECO:0000313" key="8">
    <source>
        <dbReference type="Proteomes" id="UP000284842"/>
    </source>
</evidence>
<feature type="chain" id="PRO_5019296808" description="CFEM domain-containing protein" evidence="5">
    <location>
        <begin position="25"/>
        <end position="116"/>
    </location>
</feature>
<name>A0A409VQK8_9AGAR</name>
<evidence type="ECO:0000259" key="6">
    <source>
        <dbReference type="PROSITE" id="PS52012"/>
    </source>
</evidence>
<dbReference type="GO" id="GO:0005576">
    <property type="term" value="C:extracellular region"/>
    <property type="evidence" value="ECO:0007669"/>
    <property type="project" value="UniProtKB-SubCell"/>
</dbReference>
<sequence length="116" mass="12283">MKAFNVPATISVLFGLAAVNYAQTSPINSLPVPPCAQGCVHWSSQVAGCTSFDLQCLCDTDFFTHFVGCVTSSCPSLPTFPVSQDAVRSFCERNTSADQGPAMDQVPITPDPVIPL</sequence>
<feature type="signal peptide" evidence="5">
    <location>
        <begin position="1"/>
        <end position="24"/>
    </location>
</feature>
<dbReference type="OrthoDB" id="3065412at2759"/>
<dbReference type="Proteomes" id="UP000284842">
    <property type="component" value="Unassembled WGS sequence"/>
</dbReference>
<protein>
    <recommendedName>
        <fullName evidence="6">CFEM domain-containing protein</fullName>
    </recommendedName>
</protein>
<keyword evidence="4" id="KW-1015">Disulfide bond</keyword>
<evidence type="ECO:0000256" key="4">
    <source>
        <dbReference type="ARBA" id="ARBA00023157"/>
    </source>
</evidence>
<dbReference type="InterPro" id="IPR008427">
    <property type="entry name" value="Extracellular_membr_CFEM_dom"/>
</dbReference>
<dbReference type="EMBL" id="NHTK01006006">
    <property type="protein sequence ID" value="PPQ68518.1"/>
    <property type="molecule type" value="Genomic_DNA"/>
</dbReference>
<comment type="caution">
    <text evidence="7">The sequence shown here is derived from an EMBL/GenBank/DDBJ whole genome shotgun (WGS) entry which is preliminary data.</text>
</comment>
<dbReference type="AlphaFoldDB" id="A0A409VQK8"/>
<dbReference type="InParanoid" id="A0A409VQK8"/>
<organism evidence="7 8">
    <name type="scientific">Panaeolus cyanescens</name>
    <dbReference type="NCBI Taxonomy" id="181874"/>
    <lineage>
        <taxon>Eukaryota</taxon>
        <taxon>Fungi</taxon>
        <taxon>Dikarya</taxon>
        <taxon>Basidiomycota</taxon>
        <taxon>Agaricomycotina</taxon>
        <taxon>Agaricomycetes</taxon>
        <taxon>Agaricomycetidae</taxon>
        <taxon>Agaricales</taxon>
        <taxon>Agaricineae</taxon>
        <taxon>Galeropsidaceae</taxon>
        <taxon>Panaeolus</taxon>
    </lineage>
</organism>
<accession>A0A409VQK8</accession>
<evidence type="ECO:0000313" key="7">
    <source>
        <dbReference type="EMBL" id="PPQ68518.1"/>
    </source>
</evidence>
<evidence type="ECO:0000256" key="1">
    <source>
        <dbReference type="ARBA" id="ARBA00004613"/>
    </source>
</evidence>
<evidence type="ECO:0000256" key="5">
    <source>
        <dbReference type="SAM" id="SignalP"/>
    </source>
</evidence>